<evidence type="ECO:0000256" key="4">
    <source>
        <dbReference type="ARBA" id="ARBA00022692"/>
    </source>
</evidence>
<evidence type="ECO:0000256" key="1">
    <source>
        <dbReference type="ARBA" id="ARBA00004429"/>
    </source>
</evidence>
<proteinExistence type="predicted"/>
<gene>
    <name evidence="8" type="ORF">GCM10022277_17340</name>
</gene>
<feature type="transmembrane region" description="Helical" evidence="7">
    <location>
        <begin position="166"/>
        <end position="189"/>
    </location>
</feature>
<feature type="transmembrane region" description="Helical" evidence="7">
    <location>
        <begin position="416"/>
        <end position="435"/>
    </location>
</feature>
<keyword evidence="4 7" id="KW-0812">Transmembrane</keyword>
<feature type="transmembrane region" description="Helical" evidence="7">
    <location>
        <begin position="283"/>
        <end position="301"/>
    </location>
</feature>
<dbReference type="InterPro" id="IPR002528">
    <property type="entry name" value="MATE_fam"/>
</dbReference>
<feature type="transmembrane region" description="Helical" evidence="7">
    <location>
        <begin position="354"/>
        <end position="376"/>
    </location>
</feature>
<feature type="transmembrane region" description="Helical" evidence="7">
    <location>
        <begin position="237"/>
        <end position="263"/>
    </location>
</feature>
<protein>
    <submittedName>
        <fullName evidence="8">MATE family efflux transporter</fullName>
    </submittedName>
</protein>
<dbReference type="Proteomes" id="UP001501565">
    <property type="component" value="Unassembled WGS sequence"/>
</dbReference>
<feature type="transmembrane region" description="Helical" evidence="7">
    <location>
        <begin position="134"/>
        <end position="154"/>
    </location>
</feature>
<keyword evidence="2" id="KW-0813">Transport</keyword>
<accession>A0ABP7MF80</accession>
<dbReference type="EMBL" id="BAABBN010000004">
    <property type="protein sequence ID" value="GAA3921938.1"/>
    <property type="molecule type" value="Genomic_DNA"/>
</dbReference>
<dbReference type="PIRSF" id="PIRSF006603">
    <property type="entry name" value="DinF"/>
    <property type="match status" value="1"/>
</dbReference>
<feature type="transmembrane region" description="Helical" evidence="7">
    <location>
        <begin position="12"/>
        <end position="36"/>
    </location>
</feature>
<keyword evidence="3" id="KW-1003">Cell membrane</keyword>
<comment type="caution">
    <text evidence="8">The sequence shown here is derived from an EMBL/GenBank/DDBJ whole genome shotgun (WGS) entry which is preliminary data.</text>
</comment>
<sequence length="450" mass="48731">MSRRPNLLEDNISITLLKLTLPMTLGLISLMCFHLADSYFVGQLGVKELAALSFSYPITFTFISISIGLGIGVSAYVAQALGRGTDNRENMHISAILLNLIIVSVASLIGYLISRPVFALLGADEAMIDLIMEYITLWYLAAPFYTMIMTINSLQRAEGNTKFPATIMAMSSIINILLDPLFIFGVGAFEGMGLQGAALASLLAWGISWLFCLIYVNKRENWFQGLPSLNQFRHHSAKILNIGLPAAAANMLTPIAGSILIAITAQYGEAAVAAFGVGNRIESLAILMILALSMTLPPFISQNFGAKKCDRVIEAISVTRKFSMAWQLLIYLLLLALAQPLATLFSDAPEVHNNVAMVLSILPLGYGAMGIVILSASSLNALSRPKQALTVSIIRLIIITVPFAWIGGYLDNFRGLLIGVTTGYFITALIAIYIVNKATKDKTEEQLKAA</sequence>
<dbReference type="RefSeq" id="WP_344797543.1">
    <property type="nucleotide sequence ID" value="NZ_BAABBN010000004.1"/>
</dbReference>
<keyword evidence="5 7" id="KW-1133">Transmembrane helix</keyword>
<evidence type="ECO:0000256" key="5">
    <source>
        <dbReference type="ARBA" id="ARBA00022989"/>
    </source>
</evidence>
<keyword evidence="6 7" id="KW-0472">Membrane</keyword>
<feature type="transmembrane region" description="Helical" evidence="7">
    <location>
        <begin position="322"/>
        <end position="342"/>
    </location>
</feature>
<feature type="transmembrane region" description="Helical" evidence="7">
    <location>
        <begin position="93"/>
        <end position="114"/>
    </location>
</feature>
<evidence type="ECO:0000256" key="7">
    <source>
        <dbReference type="SAM" id="Phobius"/>
    </source>
</evidence>
<feature type="transmembrane region" description="Helical" evidence="7">
    <location>
        <begin position="56"/>
        <end position="81"/>
    </location>
</feature>
<evidence type="ECO:0000256" key="2">
    <source>
        <dbReference type="ARBA" id="ARBA00022448"/>
    </source>
</evidence>
<evidence type="ECO:0000256" key="6">
    <source>
        <dbReference type="ARBA" id="ARBA00023136"/>
    </source>
</evidence>
<feature type="transmembrane region" description="Helical" evidence="7">
    <location>
        <begin position="388"/>
        <end position="410"/>
    </location>
</feature>
<dbReference type="NCBIfam" id="TIGR00797">
    <property type="entry name" value="matE"/>
    <property type="match status" value="1"/>
</dbReference>
<dbReference type="PANTHER" id="PTHR43549:SF3">
    <property type="entry name" value="MULTIDRUG RESISTANCE PROTEIN YPNP-RELATED"/>
    <property type="match status" value="1"/>
</dbReference>
<dbReference type="Pfam" id="PF01554">
    <property type="entry name" value="MatE"/>
    <property type="match status" value="2"/>
</dbReference>
<evidence type="ECO:0000313" key="8">
    <source>
        <dbReference type="EMBL" id="GAA3921938.1"/>
    </source>
</evidence>
<dbReference type="InterPro" id="IPR048279">
    <property type="entry name" value="MdtK-like"/>
</dbReference>
<keyword evidence="9" id="KW-1185">Reference proteome</keyword>
<comment type="subcellular location">
    <subcellularLocation>
        <location evidence="1">Cell inner membrane</location>
        <topology evidence="1">Multi-pass membrane protein</topology>
    </subcellularLocation>
</comment>
<dbReference type="InterPro" id="IPR052031">
    <property type="entry name" value="Membrane_Transporter-Flippase"/>
</dbReference>
<dbReference type="PANTHER" id="PTHR43549">
    <property type="entry name" value="MULTIDRUG RESISTANCE PROTEIN YPNP-RELATED"/>
    <property type="match status" value="1"/>
</dbReference>
<feature type="transmembrane region" description="Helical" evidence="7">
    <location>
        <begin position="195"/>
        <end position="216"/>
    </location>
</feature>
<evidence type="ECO:0000256" key="3">
    <source>
        <dbReference type="ARBA" id="ARBA00022475"/>
    </source>
</evidence>
<reference evidence="9" key="1">
    <citation type="journal article" date="2019" name="Int. J. Syst. Evol. Microbiol.">
        <title>The Global Catalogue of Microorganisms (GCM) 10K type strain sequencing project: providing services to taxonomists for standard genome sequencing and annotation.</title>
        <authorList>
            <consortium name="The Broad Institute Genomics Platform"/>
            <consortium name="The Broad Institute Genome Sequencing Center for Infectious Disease"/>
            <person name="Wu L."/>
            <person name="Ma J."/>
        </authorList>
    </citation>
    <scope>NUCLEOTIDE SEQUENCE [LARGE SCALE GENOMIC DNA]</scope>
    <source>
        <strain evidence="9">JCM 17551</strain>
    </source>
</reference>
<organism evidence="8 9">
    <name type="scientific">Litoribacillus peritrichatus</name>
    <dbReference type="NCBI Taxonomy" id="718191"/>
    <lineage>
        <taxon>Bacteria</taxon>
        <taxon>Pseudomonadati</taxon>
        <taxon>Pseudomonadota</taxon>
        <taxon>Gammaproteobacteria</taxon>
        <taxon>Oceanospirillales</taxon>
        <taxon>Oceanospirillaceae</taxon>
        <taxon>Litoribacillus</taxon>
    </lineage>
</organism>
<evidence type="ECO:0000313" key="9">
    <source>
        <dbReference type="Proteomes" id="UP001501565"/>
    </source>
</evidence>
<name>A0ABP7MF80_9GAMM</name>